<organism evidence="1">
    <name type="scientific">marine sediment metagenome</name>
    <dbReference type="NCBI Taxonomy" id="412755"/>
    <lineage>
        <taxon>unclassified sequences</taxon>
        <taxon>metagenomes</taxon>
        <taxon>ecological metagenomes</taxon>
    </lineage>
</organism>
<name>A0A0F9HCR5_9ZZZZ</name>
<comment type="caution">
    <text evidence="1">The sequence shown here is derived from an EMBL/GenBank/DDBJ whole genome shotgun (WGS) entry which is preliminary data.</text>
</comment>
<reference evidence="1" key="1">
    <citation type="journal article" date="2015" name="Nature">
        <title>Complex archaea that bridge the gap between prokaryotes and eukaryotes.</title>
        <authorList>
            <person name="Spang A."/>
            <person name="Saw J.H."/>
            <person name="Jorgensen S.L."/>
            <person name="Zaremba-Niedzwiedzka K."/>
            <person name="Martijn J."/>
            <person name="Lind A.E."/>
            <person name="van Eijk R."/>
            <person name="Schleper C."/>
            <person name="Guy L."/>
            <person name="Ettema T.J."/>
        </authorList>
    </citation>
    <scope>NUCLEOTIDE SEQUENCE</scope>
</reference>
<dbReference type="AlphaFoldDB" id="A0A0F9HCR5"/>
<sequence>MKYKVHIEVEIEVDQCNIDGNTNESDEENIAFNYEVMVEDTAEMAYGGKTLAYHAKVTKDE</sequence>
<evidence type="ECO:0000313" key="1">
    <source>
        <dbReference type="EMBL" id="KKM13156.1"/>
    </source>
</evidence>
<gene>
    <name evidence="1" type="ORF">LCGC14_1719100</name>
</gene>
<accession>A0A0F9HCR5</accession>
<dbReference type="EMBL" id="LAZR01015441">
    <property type="protein sequence ID" value="KKM13156.1"/>
    <property type="molecule type" value="Genomic_DNA"/>
</dbReference>
<protein>
    <submittedName>
        <fullName evidence="1">Uncharacterized protein</fullName>
    </submittedName>
</protein>
<proteinExistence type="predicted"/>